<dbReference type="InterPro" id="IPR023780">
    <property type="entry name" value="Chromo_domain"/>
</dbReference>
<protein>
    <recommendedName>
        <fullName evidence="1">Chromo domain-containing protein</fullName>
    </recommendedName>
</protein>
<feature type="domain" description="Chromo" evidence="1">
    <location>
        <begin position="32"/>
        <end position="62"/>
    </location>
</feature>
<keyword evidence="3" id="KW-1185">Reference proteome</keyword>
<dbReference type="SMART" id="SM00298">
    <property type="entry name" value="CHROMO"/>
    <property type="match status" value="1"/>
</dbReference>
<name>A0A8W8M3N1_MAGGI</name>
<reference evidence="2" key="1">
    <citation type="submission" date="2022-08" db="UniProtKB">
        <authorList>
            <consortium name="EnsemblMetazoa"/>
        </authorList>
    </citation>
    <scope>IDENTIFICATION</scope>
    <source>
        <strain evidence="2">05x7-T-G4-1.051#20</strain>
    </source>
</reference>
<organism evidence="2 3">
    <name type="scientific">Magallana gigas</name>
    <name type="common">Pacific oyster</name>
    <name type="synonym">Crassostrea gigas</name>
    <dbReference type="NCBI Taxonomy" id="29159"/>
    <lineage>
        <taxon>Eukaryota</taxon>
        <taxon>Metazoa</taxon>
        <taxon>Spiralia</taxon>
        <taxon>Lophotrochozoa</taxon>
        <taxon>Mollusca</taxon>
        <taxon>Bivalvia</taxon>
        <taxon>Autobranchia</taxon>
        <taxon>Pteriomorphia</taxon>
        <taxon>Ostreida</taxon>
        <taxon>Ostreoidea</taxon>
        <taxon>Ostreidae</taxon>
        <taxon>Magallana</taxon>
    </lineage>
</organism>
<dbReference type="CDD" id="cd00024">
    <property type="entry name" value="CD_CSD"/>
    <property type="match status" value="1"/>
</dbReference>
<proteinExistence type="predicted"/>
<dbReference type="InterPro" id="IPR016197">
    <property type="entry name" value="Chromo-like_dom_sf"/>
</dbReference>
<sequence length="263" mass="30705">MEKRIKKKPRRFGEWEETVNFRNEPKNQEKLWEVEDVLDERGENGEKEYLVKWKDWEGPNTWISAEHNPELQSFVTRNMNNPNSCKLNRDLLELPESDDNVEILSLKQAIFDSLADVRYTPEGSIGHQARITVKVPVSAETFSATFRAKIQKIPKDNGNVDCNLTVDEVSLVLGNNWMKRGYKTSTETYVSEREYVHIWWGYKARQQYCHNNCARCSWAGVEEERPQLCTPTITNIPGPAWIFFTFTRSRRNRVTGDVARKSK</sequence>
<evidence type="ECO:0000313" key="2">
    <source>
        <dbReference type="EnsemblMetazoa" id="G31037.1:cds"/>
    </source>
</evidence>
<dbReference type="AlphaFoldDB" id="A0A8W8M3N1"/>
<dbReference type="Pfam" id="PF00385">
    <property type="entry name" value="Chromo"/>
    <property type="match status" value="1"/>
</dbReference>
<dbReference type="PROSITE" id="PS50013">
    <property type="entry name" value="CHROMO_2"/>
    <property type="match status" value="1"/>
</dbReference>
<dbReference type="InterPro" id="IPR000953">
    <property type="entry name" value="Chromo/chromo_shadow_dom"/>
</dbReference>
<dbReference type="Proteomes" id="UP000005408">
    <property type="component" value="Unassembled WGS sequence"/>
</dbReference>
<accession>A0A8W8M3N1</accession>
<dbReference type="SUPFAM" id="SSF54160">
    <property type="entry name" value="Chromo domain-like"/>
    <property type="match status" value="1"/>
</dbReference>
<evidence type="ECO:0000313" key="3">
    <source>
        <dbReference type="Proteomes" id="UP000005408"/>
    </source>
</evidence>
<dbReference type="EnsemblMetazoa" id="G31037.1">
    <property type="protein sequence ID" value="G31037.1:cds"/>
    <property type="gene ID" value="G31037"/>
</dbReference>
<evidence type="ECO:0000259" key="1">
    <source>
        <dbReference type="PROSITE" id="PS50013"/>
    </source>
</evidence>
<dbReference type="Gene3D" id="2.40.50.40">
    <property type="match status" value="1"/>
</dbReference>